<evidence type="ECO:0000259" key="13">
    <source>
        <dbReference type="Pfam" id="PF00593"/>
    </source>
</evidence>
<dbReference type="GO" id="GO:0006826">
    <property type="term" value="P:iron ion transport"/>
    <property type="evidence" value="ECO:0007669"/>
    <property type="project" value="UniProtKB-KW"/>
</dbReference>
<reference evidence="15 16" key="1">
    <citation type="journal article" date="2011" name="Stand. Genomic Sci.">
        <title>Complete genome sequence of Rhodospirillum rubrum type strain (S1).</title>
        <authorList>
            <person name="Munk A.C."/>
            <person name="Copeland A."/>
            <person name="Lucas S."/>
            <person name="Lapidus A."/>
            <person name="Del Rio T.G."/>
            <person name="Barry K."/>
            <person name="Detter J.C."/>
            <person name="Hammon N."/>
            <person name="Israni S."/>
            <person name="Pitluck S."/>
            <person name="Brettin T."/>
            <person name="Bruce D."/>
            <person name="Han C."/>
            <person name="Tapia R."/>
            <person name="Gilna P."/>
            <person name="Schmutz J."/>
            <person name="Larimer F."/>
            <person name="Land M."/>
            <person name="Kyrpides N.C."/>
            <person name="Mavromatis K."/>
            <person name="Richardson P."/>
            <person name="Rohde M."/>
            <person name="Goker M."/>
            <person name="Klenk H.P."/>
            <person name="Zhang Y."/>
            <person name="Roberts G.P."/>
            <person name="Reslewic S."/>
            <person name="Schwartz D.C."/>
        </authorList>
    </citation>
    <scope>NUCLEOTIDE SEQUENCE [LARGE SCALE GENOMIC DNA]</scope>
    <source>
        <strain evidence="16">ATCC 11170 / ATH 1.1.1 / DSM 467 / LMG 4362 / NCIMB 8255 / S1</strain>
    </source>
</reference>
<keyword evidence="16" id="KW-1185">Reference proteome</keyword>
<feature type="domain" description="TonB-dependent receptor-like beta-barrel" evidence="13">
    <location>
        <begin position="217"/>
        <end position="684"/>
    </location>
</feature>
<evidence type="ECO:0000256" key="3">
    <source>
        <dbReference type="ARBA" id="ARBA00022452"/>
    </source>
</evidence>
<accession>Q2RW29</accession>
<dbReference type="Pfam" id="PF07715">
    <property type="entry name" value="Plug"/>
    <property type="match status" value="1"/>
</dbReference>
<evidence type="ECO:0000256" key="8">
    <source>
        <dbReference type="ARBA" id="ARBA00023077"/>
    </source>
</evidence>
<keyword evidence="8 12" id="KW-0798">TonB box</keyword>
<evidence type="ECO:0000256" key="9">
    <source>
        <dbReference type="ARBA" id="ARBA00023136"/>
    </source>
</evidence>
<dbReference type="PROSITE" id="PS52016">
    <property type="entry name" value="TONB_DEPENDENT_REC_3"/>
    <property type="match status" value="1"/>
</dbReference>
<evidence type="ECO:0000256" key="10">
    <source>
        <dbReference type="ARBA" id="ARBA00023237"/>
    </source>
</evidence>
<dbReference type="KEGG" id="rru:Rru_A0865"/>
<dbReference type="eggNOG" id="COG4771">
    <property type="taxonomic scope" value="Bacteria"/>
</dbReference>
<keyword evidence="6" id="KW-0408">Iron</keyword>
<gene>
    <name evidence="15" type="ordered locus">Rru_A0865</name>
</gene>
<keyword evidence="7" id="KW-0406">Ion transport</keyword>
<feature type="domain" description="TonB-dependent receptor plug" evidence="14">
    <location>
        <begin position="87"/>
        <end position="189"/>
    </location>
</feature>
<dbReference type="CDD" id="cd01347">
    <property type="entry name" value="ligand_gated_channel"/>
    <property type="match status" value="1"/>
</dbReference>
<evidence type="ECO:0000256" key="1">
    <source>
        <dbReference type="ARBA" id="ARBA00004571"/>
    </source>
</evidence>
<keyword evidence="9 11" id="KW-0472">Membrane</keyword>
<evidence type="ECO:0000256" key="11">
    <source>
        <dbReference type="PROSITE-ProRule" id="PRU01360"/>
    </source>
</evidence>
<dbReference type="HOGENOM" id="CLU_008287_15_2_5"/>
<keyword evidence="2 11" id="KW-0813">Transport</keyword>
<dbReference type="InterPro" id="IPR039426">
    <property type="entry name" value="TonB-dep_rcpt-like"/>
</dbReference>
<sequence length="720" mass="79327">MPLSRIIEQRMRGRFLSGGVWNVVSEMNRRRALPAVLSLAVAQMVGATVAVADDRKETAQEVQVAGSGEVYQLQPVTVTAEKMTSTDQDTPVSMTVVTGEDLERSAAKDTIDIVRQVPNMYMTKAGQHASVAFLSMRGVTPFMEAEQPVGFFVDGVHYRNVDMELLDIDRVEVLRGPQSTLYGRNTEAGAVTIITRDPEPHQEGQVSVGIGNYNRKTISGITGGPLGSEDWSYRAAVQFLDSDGYFTREPDGADDVDDATNVNARFKVRWQPQQAWDVIATYDGARYREGSTNIAPLSALREDSHKVSSNYIGSNDSDVHGGNVRAVYEAPAVTVTSISAYGYENKDTTYDVDGSALDLMRLRTGVDYSRFTQELRLSSPEGASGPRWVGGVYYFDQTDHNDIDMTMTGMGMGVQSVRTTTDTRNMAAFGQVTWPLIDSLSLITGLRYDHERKDVESQQTWAAMGRDTGVDQDMTFHAWLPKVGLEYKPFPTLLTYATYSGGYKAGGFNNLADPGNEKYDAEYTRNYEIGVKHTALDNTLSTKLSLFWIDWTDQQVEELILSQSNISNAGQSVSRGVELELAWKATKALLLKAGAGWNDAHFTKYEDNGTDFSGKRPPNAPAYTYSLGADYSFENGLYAHADWLGTGEVYFNSANTQKERPYGLLNLKTGYQGESYEVALWVKNALDADYATRAFDLGGGTYGGIAGDPRTFGMTVTARW</sequence>
<evidence type="ECO:0000259" key="14">
    <source>
        <dbReference type="Pfam" id="PF07715"/>
    </source>
</evidence>
<organism evidence="15 16">
    <name type="scientific">Rhodospirillum rubrum (strain ATCC 11170 / ATH 1.1.1 / DSM 467 / LMG 4362 / NCIMB 8255 / S1)</name>
    <dbReference type="NCBI Taxonomy" id="269796"/>
    <lineage>
        <taxon>Bacteria</taxon>
        <taxon>Pseudomonadati</taxon>
        <taxon>Pseudomonadota</taxon>
        <taxon>Alphaproteobacteria</taxon>
        <taxon>Rhodospirillales</taxon>
        <taxon>Rhodospirillaceae</taxon>
        <taxon>Rhodospirillum</taxon>
    </lineage>
</organism>
<dbReference type="SUPFAM" id="SSF56935">
    <property type="entry name" value="Porins"/>
    <property type="match status" value="1"/>
</dbReference>
<evidence type="ECO:0000313" key="15">
    <source>
        <dbReference type="EMBL" id="ABC21666.1"/>
    </source>
</evidence>
<keyword evidence="15" id="KW-0675">Receptor</keyword>
<dbReference type="EMBL" id="CP000230">
    <property type="protein sequence ID" value="ABC21666.1"/>
    <property type="molecule type" value="Genomic_DNA"/>
</dbReference>
<keyword evidence="4" id="KW-0410">Iron transport</keyword>
<dbReference type="Proteomes" id="UP000001929">
    <property type="component" value="Chromosome"/>
</dbReference>
<dbReference type="AlphaFoldDB" id="Q2RW29"/>
<dbReference type="EnsemblBacteria" id="ABC21666">
    <property type="protein sequence ID" value="ABC21666"/>
    <property type="gene ID" value="Rru_A0865"/>
</dbReference>
<dbReference type="InterPro" id="IPR012910">
    <property type="entry name" value="Plug_dom"/>
</dbReference>
<evidence type="ECO:0000256" key="7">
    <source>
        <dbReference type="ARBA" id="ARBA00023065"/>
    </source>
</evidence>
<evidence type="ECO:0000256" key="12">
    <source>
        <dbReference type="RuleBase" id="RU003357"/>
    </source>
</evidence>
<dbReference type="InterPro" id="IPR036942">
    <property type="entry name" value="Beta-barrel_TonB_sf"/>
</dbReference>
<proteinExistence type="inferred from homology"/>
<evidence type="ECO:0000256" key="5">
    <source>
        <dbReference type="ARBA" id="ARBA00022692"/>
    </source>
</evidence>
<dbReference type="STRING" id="269796.Rru_A0865"/>
<dbReference type="PANTHER" id="PTHR32552:SF81">
    <property type="entry name" value="TONB-DEPENDENT OUTER MEMBRANE RECEPTOR"/>
    <property type="match status" value="1"/>
</dbReference>
<protein>
    <submittedName>
        <fullName evidence="15">TonB-dependent receptor</fullName>
    </submittedName>
</protein>
<dbReference type="GO" id="GO:0009279">
    <property type="term" value="C:cell outer membrane"/>
    <property type="evidence" value="ECO:0007669"/>
    <property type="project" value="UniProtKB-SubCell"/>
</dbReference>
<comment type="subcellular location">
    <subcellularLocation>
        <location evidence="1 11">Cell outer membrane</location>
        <topology evidence="1 11">Multi-pass membrane protein</topology>
    </subcellularLocation>
</comment>
<dbReference type="PANTHER" id="PTHR32552">
    <property type="entry name" value="FERRICHROME IRON RECEPTOR-RELATED"/>
    <property type="match status" value="1"/>
</dbReference>
<keyword evidence="3 11" id="KW-1134">Transmembrane beta strand</keyword>
<dbReference type="Pfam" id="PF00593">
    <property type="entry name" value="TonB_dep_Rec_b-barrel"/>
    <property type="match status" value="1"/>
</dbReference>
<name>Q2RW29_RHORT</name>
<comment type="similarity">
    <text evidence="11 12">Belongs to the TonB-dependent receptor family.</text>
</comment>
<evidence type="ECO:0000256" key="6">
    <source>
        <dbReference type="ARBA" id="ARBA00023004"/>
    </source>
</evidence>
<evidence type="ECO:0000256" key="4">
    <source>
        <dbReference type="ARBA" id="ARBA00022496"/>
    </source>
</evidence>
<dbReference type="Gene3D" id="2.40.170.20">
    <property type="entry name" value="TonB-dependent receptor, beta-barrel domain"/>
    <property type="match status" value="1"/>
</dbReference>
<evidence type="ECO:0000256" key="2">
    <source>
        <dbReference type="ARBA" id="ARBA00022448"/>
    </source>
</evidence>
<dbReference type="InterPro" id="IPR000531">
    <property type="entry name" value="Beta-barrel_TonB"/>
</dbReference>
<keyword evidence="5 11" id="KW-0812">Transmembrane</keyword>
<evidence type="ECO:0000313" key="16">
    <source>
        <dbReference type="Proteomes" id="UP000001929"/>
    </source>
</evidence>
<dbReference type="PhylomeDB" id="Q2RW29"/>
<dbReference type="PATRIC" id="fig|269796.9.peg.920"/>
<keyword evidence="10 11" id="KW-0998">Cell outer membrane</keyword>